<feature type="region of interest" description="Disordered" evidence="5">
    <location>
        <begin position="255"/>
        <end position="293"/>
    </location>
</feature>
<evidence type="ECO:0000256" key="3">
    <source>
        <dbReference type="ARBA" id="ARBA00022786"/>
    </source>
</evidence>
<dbReference type="Proteomes" id="UP001443914">
    <property type="component" value="Unassembled WGS sequence"/>
</dbReference>
<keyword evidence="3" id="KW-0833">Ubl conjugation pathway</keyword>
<feature type="compositionally biased region" description="Polar residues" evidence="5">
    <location>
        <begin position="206"/>
        <end position="224"/>
    </location>
</feature>
<feature type="coiled-coil region" evidence="4">
    <location>
        <begin position="297"/>
        <end position="383"/>
    </location>
</feature>
<dbReference type="EC" id="2.3.2.27" evidence="2"/>
<feature type="compositionally biased region" description="Polar residues" evidence="5">
    <location>
        <begin position="255"/>
        <end position="266"/>
    </location>
</feature>
<proteinExistence type="predicted"/>
<evidence type="ECO:0000313" key="7">
    <source>
        <dbReference type="Proteomes" id="UP001443914"/>
    </source>
</evidence>
<protein>
    <recommendedName>
        <fullName evidence="2">RING-type E3 ubiquitin transferase</fullName>
        <ecNumber evidence="2">2.3.2.27</ecNumber>
    </recommendedName>
</protein>
<dbReference type="EMBL" id="JBDFQZ010000001">
    <property type="protein sequence ID" value="KAK9757936.1"/>
    <property type="molecule type" value="Genomic_DNA"/>
</dbReference>
<evidence type="ECO:0000256" key="1">
    <source>
        <dbReference type="ARBA" id="ARBA00000900"/>
    </source>
</evidence>
<dbReference type="InterPro" id="IPR014729">
    <property type="entry name" value="Rossmann-like_a/b/a_fold"/>
</dbReference>
<dbReference type="PANTHER" id="PTHR45647:SF100">
    <property type="entry name" value="U-BOX DOMAIN-CONTAINING PROTEIN 33"/>
    <property type="match status" value="1"/>
</dbReference>
<accession>A0AAW1N8Q4</accession>
<dbReference type="PANTHER" id="PTHR45647">
    <property type="entry name" value="OS02G0152300 PROTEIN"/>
    <property type="match status" value="1"/>
</dbReference>
<sequence>MGDDDKSFEMNKVSEEIGGNCDNDDEMLYVAVSKEFRTCKSTLIWALQNIEGKKLCLVHVHQPSQTMSILGGRFHISSVAEEEVMAYQEKERRHMLKVLDEYIYLCTQAGVRVEKLYIEMRTVENGLVELITQNKIERLVMGAAADNRYSSLSSYSDYRKMTEPKSNKANHVCRHAPDFCHIWFVCKGHLIYTREGTKLPDLSYKESPSSLMPRLTRSTSGWSPTLSRVSSQESFEDVNQSSTFSLSHLSIFSKSPETATEQTSSVPLPRTEDREHPLRSLSLPPRHEQTSCKGSLHDQLNEAIADAKTAKQETFQESFRRHQAEKEAIDAISKAKAAENFYHEELRRRKELEKELTKIKEDLENTKKQRDVALEELQTAMTENSSLKGRLEKSKIVGGEIEDKLRSSFELLQSFRQL</sequence>
<dbReference type="CDD" id="cd01989">
    <property type="entry name" value="USP_STK_Ubox_N"/>
    <property type="match status" value="1"/>
</dbReference>
<dbReference type="InterPro" id="IPR051348">
    <property type="entry name" value="U-box_ubiquitin_ligases"/>
</dbReference>
<feature type="region of interest" description="Disordered" evidence="5">
    <location>
        <begin position="203"/>
        <end position="224"/>
    </location>
</feature>
<evidence type="ECO:0000256" key="2">
    <source>
        <dbReference type="ARBA" id="ARBA00012483"/>
    </source>
</evidence>
<dbReference type="AlphaFoldDB" id="A0AAW1N8Q4"/>
<dbReference type="Gene3D" id="3.40.50.620">
    <property type="entry name" value="HUPs"/>
    <property type="match status" value="1"/>
</dbReference>
<keyword evidence="7" id="KW-1185">Reference proteome</keyword>
<comment type="caution">
    <text evidence="6">The sequence shown here is derived from an EMBL/GenBank/DDBJ whole genome shotgun (WGS) entry which is preliminary data.</text>
</comment>
<gene>
    <name evidence="6" type="ORF">RND81_01G195700</name>
</gene>
<name>A0AAW1N8Q4_SAPOF</name>
<keyword evidence="4" id="KW-0175">Coiled coil</keyword>
<evidence type="ECO:0000256" key="4">
    <source>
        <dbReference type="SAM" id="Coils"/>
    </source>
</evidence>
<comment type="catalytic activity">
    <reaction evidence="1">
        <text>S-ubiquitinyl-[E2 ubiquitin-conjugating enzyme]-L-cysteine + [acceptor protein]-L-lysine = [E2 ubiquitin-conjugating enzyme]-L-cysteine + N(6)-ubiquitinyl-[acceptor protein]-L-lysine.</text>
        <dbReference type="EC" id="2.3.2.27"/>
    </reaction>
</comment>
<dbReference type="SUPFAM" id="SSF52402">
    <property type="entry name" value="Adenine nucleotide alpha hydrolases-like"/>
    <property type="match status" value="1"/>
</dbReference>
<reference evidence="6" key="1">
    <citation type="submission" date="2024-03" db="EMBL/GenBank/DDBJ databases">
        <title>WGS assembly of Saponaria officinalis var. Norfolk2.</title>
        <authorList>
            <person name="Jenkins J."/>
            <person name="Shu S."/>
            <person name="Grimwood J."/>
            <person name="Barry K."/>
            <person name="Goodstein D."/>
            <person name="Schmutz J."/>
            <person name="Leebens-Mack J."/>
            <person name="Osbourn A."/>
        </authorList>
    </citation>
    <scope>NUCLEOTIDE SEQUENCE [LARGE SCALE GENOMIC DNA]</scope>
    <source>
        <strain evidence="6">JIC</strain>
    </source>
</reference>
<dbReference type="GO" id="GO:0061630">
    <property type="term" value="F:ubiquitin protein ligase activity"/>
    <property type="evidence" value="ECO:0007669"/>
    <property type="project" value="UniProtKB-EC"/>
</dbReference>
<evidence type="ECO:0000313" key="6">
    <source>
        <dbReference type="EMBL" id="KAK9757936.1"/>
    </source>
</evidence>
<evidence type="ECO:0000256" key="5">
    <source>
        <dbReference type="SAM" id="MobiDB-lite"/>
    </source>
</evidence>
<organism evidence="6 7">
    <name type="scientific">Saponaria officinalis</name>
    <name type="common">Common soapwort</name>
    <name type="synonym">Lychnis saponaria</name>
    <dbReference type="NCBI Taxonomy" id="3572"/>
    <lineage>
        <taxon>Eukaryota</taxon>
        <taxon>Viridiplantae</taxon>
        <taxon>Streptophyta</taxon>
        <taxon>Embryophyta</taxon>
        <taxon>Tracheophyta</taxon>
        <taxon>Spermatophyta</taxon>
        <taxon>Magnoliopsida</taxon>
        <taxon>eudicotyledons</taxon>
        <taxon>Gunneridae</taxon>
        <taxon>Pentapetalae</taxon>
        <taxon>Caryophyllales</taxon>
        <taxon>Caryophyllaceae</taxon>
        <taxon>Caryophylleae</taxon>
        <taxon>Saponaria</taxon>
    </lineage>
</organism>